<protein>
    <submittedName>
        <fullName evidence="1">Uncharacterized protein</fullName>
    </submittedName>
</protein>
<name>A0A7J7JLU6_BUGNE</name>
<reference evidence="1" key="1">
    <citation type="submission" date="2020-06" db="EMBL/GenBank/DDBJ databases">
        <title>Draft genome of Bugula neritina, a colonial animal packing powerful symbionts and potential medicines.</title>
        <authorList>
            <person name="Rayko M."/>
        </authorList>
    </citation>
    <scope>NUCLEOTIDE SEQUENCE [LARGE SCALE GENOMIC DNA]</scope>
    <source>
        <strain evidence="1">Kwan_BN1</strain>
    </source>
</reference>
<keyword evidence="2" id="KW-1185">Reference proteome</keyword>
<accession>A0A7J7JLU6</accession>
<dbReference type="Proteomes" id="UP000593567">
    <property type="component" value="Unassembled WGS sequence"/>
</dbReference>
<sequence>MVMNYGYRLVTMVTYLLVMKITHQPMKPSDNKKEKVEDNFSERSKLITNELDDYLNDGGITSSNLLSSHDSSK</sequence>
<dbReference type="AlphaFoldDB" id="A0A7J7JLU6"/>
<evidence type="ECO:0000313" key="2">
    <source>
        <dbReference type="Proteomes" id="UP000593567"/>
    </source>
</evidence>
<gene>
    <name evidence="1" type="ORF">EB796_015097</name>
</gene>
<organism evidence="1 2">
    <name type="scientific">Bugula neritina</name>
    <name type="common">Brown bryozoan</name>
    <name type="synonym">Sertularia neritina</name>
    <dbReference type="NCBI Taxonomy" id="10212"/>
    <lineage>
        <taxon>Eukaryota</taxon>
        <taxon>Metazoa</taxon>
        <taxon>Spiralia</taxon>
        <taxon>Lophotrochozoa</taxon>
        <taxon>Bryozoa</taxon>
        <taxon>Gymnolaemata</taxon>
        <taxon>Cheilostomatida</taxon>
        <taxon>Flustrina</taxon>
        <taxon>Buguloidea</taxon>
        <taxon>Bugulidae</taxon>
        <taxon>Bugula</taxon>
    </lineage>
</organism>
<proteinExistence type="predicted"/>
<comment type="caution">
    <text evidence="1">The sequence shown here is derived from an EMBL/GenBank/DDBJ whole genome shotgun (WGS) entry which is preliminary data.</text>
</comment>
<dbReference type="EMBL" id="VXIV02002243">
    <property type="protein sequence ID" value="KAF6026594.1"/>
    <property type="molecule type" value="Genomic_DNA"/>
</dbReference>
<evidence type="ECO:0000313" key="1">
    <source>
        <dbReference type="EMBL" id="KAF6026594.1"/>
    </source>
</evidence>